<comment type="similarity">
    <text evidence="1">Belongs to the 'phage' integrase family.</text>
</comment>
<evidence type="ECO:0000313" key="7">
    <source>
        <dbReference type="EMBL" id="CQR28206.1"/>
    </source>
</evidence>
<protein>
    <submittedName>
        <fullName evidence="7">Phage integrase</fullName>
    </submittedName>
</protein>
<gene>
    <name evidence="7" type="ORF">THICB1_110362</name>
</gene>
<dbReference type="PROSITE" id="PS51898">
    <property type="entry name" value="TYR_RECOMBINASE"/>
    <property type="match status" value="1"/>
</dbReference>
<evidence type="ECO:0000313" key="8">
    <source>
        <dbReference type="Proteomes" id="UP000078599"/>
    </source>
</evidence>
<dbReference type="Gene3D" id="1.10.443.10">
    <property type="entry name" value="Intergrase catalytic core"/>
    <property type="match status" value="1"/>
</dbReference>
<dbReference type="RefSeq" id="WP_050985884.1">
    <property type="nucleotide sequence ID" value="NC_014145.1"/>
</dbReference>
<dbReference type="EMBL" id="CTRI01000003">
    <property type="protein sequence ID" value="CQR28206.1"/>
    <property type="molecule type" value="Genomic_DNA"/>
</dbReference>
<reference evidence="7 8" key="1">
    <citation type="submission" date="2015-03" db="EMBL/GenBank/DDBJ databases">
        <authorList>
            <person name="Regsiter A."/>
            <person name="william w."/>
        </authorList>
    </citation>
    <scope>NUCLEOTIDE SEQUENCE [LARGE SCALE GENOMIC DNA]</scope>
    <source>
        <strain evidence="7 8">CB1</strain>
    </source>
</reference>
<feature type="domain" description="Tyr recombinase" evidence="6">
    <location>
        <begin position="191"/>
        <end position="407"/>
    </location>
</feature>
<evidence type="ECO:0000256" key="1">
    <source>
        <dbReference type="ARBA" id="ARBA00008857"/>
    </source>
</evidence>
<dbReference type="CDD" id="cd00397">
    <property type="entry name" value="DNA_BRE_C"/>
    <property type="match status" value="1"/>
</dbReference>
<dbReference type="SUPFAM" id="SSF56349">
    <property type="entry name" value="DNA breaking-rejoining enzymes"/>
    <property type="match status" value="1"/>
</dbReference>
<sequence length="418" mass="47709">MPRYIAKRFRFQNGEHHSVLKGPNGLPVHAVTLFLQKFRKRGRAANTIHAVCQCLALLHRELDAKPRLDVLGRLRNGQFLTMPELARLADVAQYPMKALAHEEEQEATQQVVNLKSIPMRRSKAAVEVEAVGKANHANRMRYMADYLGFLATYYAAGLPQQQRHQLNLESVEALKAFKAQIPKVTKRAQMDAREGLSKEDQDRLLRVVHPESPDNPWQRGFVRHRNWVIVMLLLATGMRSGELLGLQISDIKQQLSKLGVLRRADASEDTRRTPVGTKTNDRELELLPGIMRALLAHINVERYRIRAARRHPQVFVAQDGKPLSTRSIGKLFQQLRAACPGLPVTLTSHVMRHTWNERFSEQADEMGISEIEEARARNEQQGWTENSQSARNYTRRHTRRKGRAIALKLQEDLDVSGH</sequence>
<dbReference type="Pfam" id="PF00589">
    <property type="entry name" value="Phage_integrase"/>
    <property type="match status" value="1"/>
</dbReference>
<accession>A0ABM9T1X9</accession>
<dbReference type="InterPro" id="IPR011010">
    <property type="entry name" value="DNA_brk_join_enz"/>
</dbReference>
<proteinExistence type="inferred from homology"/>
<dbReference type="Proteomes" id="UP000078599">
    <property type="component" value="Unassembled WGS sequence"/>
</dbReference>
<keyword evidence="4" id="KW-0233">DNA recombination</keyword>
<dbReference type="InterPro" id="IPR050090">
    <property type="entry name" value="Tyrosine_recombinase_XerCD"/>
</dbReference>
<dbReference type="PANTHER" id="PTHR30349">
    <property type="entry name" value="PHAGE INTEGRASE-RELATED"/>
    <property type="match status" value="1"/>
</dbReference>
<dbReference type="PANTHER" id="PTHR30349:SF41">
    <property type="entry name" value="INTEGRASE_RECOMBINASE PROTEIN MJ0367-RELATED"/>
    <property type="match status" value="1"/>
</dbReference>
<name>A0ABM9T1X9_THIA3</name>
<comment type="caution">
    <text evidence="7">The sequence shown here is derived from an EMBL/GenBank/DDBJ whole genome shotgun (WGS) entry which is preliminary data.</text>
</comment>
<evidence type="ECO:0000259" key="6">
    <source>
        <dbReference type="PROSITE" id="PS51898"/>
    </source>
</evidence>
<organism evidence="7 8">
    <name type="scientific">Thiomonas arsenitoxydans (strain DSM 22701 / CIP 110005 / 3As)</name>
    <dbReference type="NCBI Taxonomy" id="426114"/>
    <lineage>
        <taxon>Bacteria</taxon>
        <taxon>Pseudomonadati</taxon>
        <taxon>Pseudomonadota</taxon>
        <taxon>Betaproteobacteria</taxon>
        <taxon>Burkholderiales</taxon>
        <taxon>Thiomonas</taxon>
    </lineage>
</organism>
<dbReference type="InterPro" id="IPR013762">
    <property type="entry name" value="Integrase-like_cat_sf"/>
</dbReference>
<evidence type="ECO:0000256" key="3">
    <source>
        <dbReference type="ARBA" id="ARBA00023125"/>
    </source>
</evidence>
<evidence type="ECO:0000256" key="2">
    <source>
        <dbReference type="ARBA" id="ARBA00022908"/>
    </source>
</evidence>
<evidence type="ECO:0000256" key="5">
    <source>
        <dbReference type="SAM" id="MobiDB-lite"/>
    </source>
</evidence>
<keyword evidence="8" id="KW-1185">Reference proteome</keyword>
<keyword evidence="2" id="KW-0229">DNA integration</keyword>
<keyword evidence="3" id="KW-0238">DNA-binding</keyword>
<feature type="region of interest" description="Disordered" evidence="5">
    <location>
        <begin position="376"/>
        <end position="398"/>
    </location>
</feature>
<feature type="compositionally biased region" description="Polar residues" evidence="5">
    <location>
        <begin position="379"/>
        <end position="392"/>
    </location>
</feature>
<evidence type="ECO:0000256" key="4">
    <source>
        <dbReference type="ARBA" id="ARBA00023172"/>
    </source>
</evidence>
<dbReference type="InterPro" id="IPR002104">
    <property type="entry name" value="Integrase_catalytic"/>
</dbReference>